<evidence type="ECO:0000313" key="5">
    <source>
        <dbReference type="EMBL" id="MDN3293116.1"/>
    </source>
</evidence>
<evidence type="ECO:0000256" key="3">
    <source>
        <dbReference type="SAM" id="Phobius"/>
    </source>
</evidence>
<feature type="compositionally biased region" description="Low complexity" evidence="2">
    <location>
        <begin position="1"/>
        <end position="16"/>
    </location>
</feature>
<feature type="transmembrane region" description="Helical" evidence="3">
    <location>
        <begin position="92"/>
        <end position="113"/>
    </location>
</feature>
<proteinExistence type="predicted"/>
<reference evidence="5" key="1">
    <citation type="submission" date="2023-06" db="EMBL/GenBank/DDBJ databases">
        <title>WGS-Sequencing of Streptomyces ficellus isolate 21 collected from sand in Gara Djebilet Iron Mine in Algeria.</title>
        <authorList>
            <person name="Zegers G.P."/>
            <person name="Gomez A."/>
            <person name="Gueddou A."/>
            <person name="Zahara A.F."/>
            <person name="Worth M."/>
            <person name="Sevigny J.L."/>
            <person name="Tisa L."/>
        </authorList>
    </citation>
    <scope>NUCLEOTIDE SEQUENCE</scope>
    <source>
        <strain evidence="5">AS11</strain>
    </source>
</reference>
<dbReference type="RefSeq" id="WP_290109946.1">
    <property type="nucleotide sequence ID" value="NZ_JAUEPL010000003.1"/>
</dbReference>
<keyword evidence="3" id="KW-0472">Membrane</keyword>
<dbReference type="Pfam" id="PF11611">
    <property type="entry name" value="DUF4352"/>
    <property type="match status" value="1"/>
</dbReference>
<dbReference type="EMBL" id="JAUEPL010000003">
    <property type="protein sequence ID" value="MDN3293116.1"/>
    <property type="molecule type" value="Genomic_DNA"/>
</dbReference>
<feature type="domain" description="DUF4352" evidence="4">
    <location>
        <begin position="164"/>
        <end position="276"/>
    </location>
</feature>
<gene>
    <name evidence="5" type="ORF">QWM81_03445</name>
</gene>
<evidence type="ECO:0000256" key="1">
    <source>
        <dbReference type="ARBA" id="ARBA00022729"/>
    </source>
</evidence>
<feature type="region of interest" description="Disordered" evidence="2">
    <location>
        <begin position="1"/>
        <end position="31"/>
    </location>
</feature>
<evidence type="ECO:0000259" key="4">
    <source>
        <dbReference type="Pfam" id="PF11611"/>
    </source>
</evidence>
<feature type="region of interest" description="Disordered" evidence="2">
    <location>
        <begin position="128"/>
        <end position="154"/>
    </location>
</feature>
<keyword evidence="6" id="KW-1185">Reference proteome</keyword>
<dbReference type="Gene3D" id="2.60.40.1240">
    <property type="match status" value="1"/>
</dbReference>
<dbReference type="Proteomes" id="UP001174050">
    <property type="component" value="Unassembled WGS sequence"/>
</dbReference>
<keyword evidence="1" id="KW-0732">Signal</keyword>
<sequence length="284" mass="29101">MSHSMQQPPYGADQPAAPQPPAQPTQPAHPARNGLGTTALVLGIIGTVSGFIPFFFWLAGILGLIALILGLSGRGRVKRGEATNKGVTTTGAILGLVAVILSVVGAVITFKAVDDAVNELNKDLGQTATKAPAAGESAKGDSGTAGDGAKGDKGKGLAAGDTSIYDDDLQVTVSEATSIEPGEFASGHTKGNKAYEVTIVIENAGKERFDTSTVTVSARAGEDGVNAEEIFDGDTYGTGFQGTVMPGKKATVKYAFDAPATAKNLTVEVTPGFDYNASQWELKL</sequence>
<feature type="transmembrane region" description="Helical" evidence="3">
    <location>
        <begin position="40"/>
        <end position="71"/>
    </location>
</feature>
<keyword evidence="3" id="KW-0812">Transmembrane</keyword>
<dbReference type="InterPro" id="IPR029051">
    <property type="entry name" value="DUF4352"/>
</dbReference>
<keyword evidence="3" id="KW-1133">Transmembrane helix</keyword>
<dbReference type="InterPro" id="IPR029050">
    <property type="entry name" value="Immunoprotect_excell_Ig-like"/>
</dbReference>
<evidence type="ECO:0000313" key="6">
    <source>
        <dbReference type="Proteomes" id="UP001174050"/>
    </source>
</evidence>
<protein>
    <submittedName>
        <fullName evidence="5">DUF4352 domain-containing protein</fullName>
    </submittedName>
</protein>
<organism evidence="5 6">
    <name type="scientific">Streptomyces ficellus</name>
    <dbReference type="NCBI Taxonomy" id="1977088"/>
    <lineage>
        <taxon>Bacteria</taxon>
        <taxon>Bacillati</taxon>
        <taxon>Actinomycetota</taxon>
        <taxon>Actinomycetes</taxon>
        <taxon>Kitasatosporales</taxon>
        <taxon>Streptomycetaceae</taxon>
        <taxon>Streptomyces</taxon>
    </lineage>
</organism>
<evidence type="ECO:0000256" key="2">
    <source>
        <dbReference type="SAM" id="MobiDB-lite"/>
    </source>
</evidence>
<name>A0ABT7Z0X3_9ACTN</name>
<accession>A0ABT7Z0X3</accession>
<comment type="caution">
    <text evidence="5">The sequence shown here is derived from an EMBL/GenBank/DDBJ whole genome shotgun (WGS) entry which is preliminary data.</text>
</comment>